<dbReference type="EMBL" id="BDIP01000812">
    <property type="protein sequence ID" value="GIQ82784.1"/>
    <property type="molecule type" value="Genomic_DNA"/>
</dbReference>
<name>A0A9K3GG84_9EUKA</name>
<evidence type="ECO:0000256" key="1">
    <source>
        <dbReference type="SAM" id="MobiDB-lite"/>
    </source>
</evidence>
<dbReference type="AlphaFoldDB" id="A0A9K3GG84"/>
<feature type="region of interest" description="Disordered" evidence="1">
    <location>
        <begin position="339"/>
        <end position="390"/>
    </location>
</feature>
<keyword evidence="3" id="KW-1185">Reference proteome</keyword>
<comment type="caution">
    <text evidence="2">The sequence shown here is derived from an EMBL/GenBank/DDBJ whole genome shotgun (WGS) entry which is preliminary data.</text>
</comment>
<proteinExistence type="predicted"/>
<feature type="region of interest" description="Disordered" evidence="1">
    <location>
        <begin position="63"/>
        <end position="82"/>
    </location>
</feature>
<accession>A0A9K3GG84</accession>
<organism evidence="2 3">
    <name type="scientific">Kipferlia bialata</name>
    <dbReference type="NCBI Taxonomy" id="797122"/>
    <lineage>
        <taxon>Eukaryota</taxon>
        <taxon>Metamonada</taxon>
        <taxon>Carpediemonas-like organisms</taxon>
        <taxon>Kipferlia</taxon>
    </lineage>
</organism>
<sequence>MSAIPDIPDETLMAMDVGTIRDELPGLESGKADTARALHQWAAHYGAFGFGRTMRLIVERHEAEQRDAREARPTRTRRADYVSPDSHCLPMTLWKYPDGTRSGTPPPMCRKWDTLAVAAPLCKAKGSHSGCLGVSCHIGEGQVVGFTDKVPKGARRATNQPTPRAGCYLMTHTPDGLVSEEIPCPEVLLWGPKGMCCIGGVVYVFGSFPDPLAYRPPEPSRSARYYEDTLDERPTEDASDYHPVNRLFMLCLDTREWREVEAGQGFPHIPVPVTYNTDRSSFSRTVPYLGKVYVFSLGESVYVMMHSPAMQEDESLCIPQGCVVDDSCTVRPDEDAVGAMYEGSSEWEESSSGSDQAETETGGEWSIWSDPDLVDSHNESQCEEGSESDSDLTCAYGITSFFRYTTSADLWTQLPVGPLLVPHATAVHGERVHVLGENALSGAPCHVVYSPTSGWERETTQSKARTVMGEPAAAVVGDALLVGASPAVTTCNATTGLWRARVAARAPFPSLAPWMCQLGHDTVLCYTWGIGALSPSRCNTPYTLIHVSPELTQNWLEGEGCTDWR</sequence>
<feature type="compositionally biased region" description="Basic and acidic residues" evidence="1">
    <location>
        <begin position="63"/>
        <end position="80"/>
    </location>
</feature>
<protein>
    <submittedName>
        <fullName evidence="2">Uncharacterized protein</fullName>
    </submittedName>
</protein>
<dbReference type="Proteomes" id="UP000265618">
    <property type="component" value="Unassembled WGS sequence"/>
</dbReference>
<evidence type="ECO:0000313" key="2">
    <source>
        <dbReference type="EMBL" id="GIQ82784.1"/>
    </source>
</evidence>
<feature type="compositionally biased region" description="Acidic residues" evidence="1">
    <location>
        <begin position="381"/>
        <end position="390"/>
    </location>
</feature>
<reference evidence="2 3" key="1">
    <citation type="journal article" date="2018" name="PLoS ONE">
        <title>The draft genome of Kipferlia bialata reveals reductive genome evolution in fornicate parasites.</title>
        <authorList>
            <person name="Tanifuji G."/>
            <person name="Takabayashi S."/>
            <person name="Kume K."/>
            <person name="Takagi M."/>
            <person name="Nakayama T."/>
            <person name="Kamikawa R."/>
            <person name="Inagaki Y."/>
            <person name="Hashimoto T."/>
        </authorList>
    </citation>
    <scope>NUCLEOTIDE SEQUENCE [LARGE SCALE GENOMIC DNA]</scope>
    <source>
        <strain evidence="2">NY0173</strain>
    </source>
</reference>
<gene>
    <name evidence="2" type="ORF">KIPB_003981</name>
</gene>
<evidence type="ECO:0000313" key="3">
    <source>
        <dbReference type="Proteomes" id="UP000265618"/>
    </source>
</evidence>